<dbReference type="InterPro" id="IPR003723">
    <property type="entry name" value="Precorrin-6x_reduct"/>
</dbReference>
<feature type="region of interest" description="Disordered" evidence="4">
    <location>
        <begin position="250"/>
        <end position="275"/>
    </location>
</feature>
<dbReference type="EC" id="1.3.1.106" evidence="5"/>
<dbReference type="EMBL" id="CP051206">
    <property type="protein sequence ID" value="QJB43694.1"/>
    <property type="molecule type" value="Genomic_DNA"/>
</dbReference>
<keyword evidence="2" id="KW-0169">Cobalamin biosynthesis</keyword>
<reference evidence="5 6" key="2">
    <citation type="submission" date="2020-04" db="EMBL/GenBank/DDBJ databases">
        <authorList>
            <person name="Fomenkov A."/>
            <person name="Anton B.P."/>
            <person name="Roberts R.J."/>
        </authorList>
    </citation>
    <scope>NUCLEOTIDE SEQUENCE [LARGE SCALE GENOMIC DNA]</scope>
    <source>
        <strain evidence="5 6">CCAP 1403/13f</strain>
    </source>
</reference>
<dbReference type="Pfam" id="PF02571">
    <property type="entry name" value="CbiJ"/>
    <property type="match status" value="1"/>
</dbReference>
<comment type="pathway">
    <text evidence="1">Cofactor biosynthesis; adenosylcobalamin biosynthesis.</text>
</comment>
<gene>
    <name evidence="5" type="ORF">HGD76_05125</name>
</gene>
<evidence type="ECO:0000256" key="4">
    <source>
        <dbReference type="SAM" id="MobiDB-lite"/>
    </source>
</evidence>
<evidence type="ECO:0000313" key="6">
    <source>
        <dbReference type="Proteomes" id="UP000502433"/>
    </source>
</evidence>
<evidence type="ECO:0000256" key="1">
    <source>
        <dbReference type="ARBA" id="ARBA00004953"/>
    </source>
</evidence>
<protein>
    <submittedName>
        <fullName evidence="5">Cobalt-precorrin-6A reductase</fullName>
        <ecNumber evidence="5">1.3.1.106</ecNumber>
    </submittedName>
</protein>
<dbReference type="Proteomes" id="UP000502433">
    <property type="component" value="Chromosome"/>
</dbReference>
<dbReference type="NCBIfam" id="NF005968">
    <property type="entry name" value="PRK08057.1-2"/>
    <property type="match status" value="1"/>
</dbReference>
<sequence length="275" mass="29767">MLRVLIIGGIGDAVELAAKVANIPGIEAISSLAGRTREPATPVGNVRIGGFGGVAGLVTYLREMQIDILIDATHPFANQISENAAAATQEVGIPRLMVIRPAWEKLKDDYWLEVENNLAAAAVLANQANRVFLTIGRQEIATFAHLQEIWFLMRMIDPPNADVVVPPGLILCDRGPFSLENEQEILLKYNIDTIVSKNSGGSATYPKIIAARKLGIKVVMVNRPPVPPGEQVADVESAVQWLRGCLKSIRINRDPPNPPYKGGLNSSKSPLERGI</sequence>
<dbReference type="GO" id="GO:0016994">
    <property type="term" value="F:precorrin-6A reductase activity"/>
    <property type="evidence" value="ECO:0007669"/>
    <property type="project" value="InterPro"/>
</dbReference>
<organism evidence="5 6">
    <name type="scientific">Dolichospermum flos-aquae CCAP 1403/13F</name>
    <dbReference type="NCBI Taxonomy" id="315271"/>
    <lineage>
        <taxon>Bacteria</taxon>
        <taxon>Bacillati</taxon>
        <taxon>Cyanobacteriota</taxon>
        <taxon>Cyanophyceae</taxon>
        <taxon>Nostocales</taxon>
        <taxon>Aphanizomenonaceae</taxon>
        <taxon>Dolichospermum</taxon>
    </lineage>
</organism>
<dbReference type="KEGG" id="dfs:HGD76_05125"/>
<dbReference type="PANTHER" id="PTHR36925">
    <property type="entry name" value="COBALT-PRECORRIN-6A REDUCTASE"/>
    <property type="match status" value="1"/>
</dbReference>
<evidence type="ECO:0000313" key="5">
    <source>
        <dbReference type="EMBL" id="QJB43694.1"/>
    </source>
</evidence>
<dbReference type="PANTHER" id="PTHR36925:SF1">
    <property type="entry name" value="COBALT-PRECORRIN-6A REDUCTASE"/>
    <property type="match status" value="1"/>
</dbReference>
<dbReference type="AlphaFoldDB" id="A0A6H2BY60"/>
<evidence type="ECO:0000256" key="3">
    <source>
        <dbReference type="ARBA" id="ARBA00023002"/>
    </source>
</evidence>
<reference evidence="5 6" key="1">
    <citation type="submission" date="2020-04" db="EMBL/GenBank/DDBJ databases">
        <title>Genome-Wide Identification of 5-Methylcytosine Sites in Bacterial Genomes By High-Throughput Sequencing of MspJI Restriction Fragments.</title>
        <authorList>
            <person name="Wu V."/>
        </authorList>
    </citation>
    <scope>NUCLEOTIDE SEQUENCE [LARGE SCALE GENOMIC DNA]</scope>
    <source>
        <strain evidence="5 6">CCAP 1403/13f</strain>
    </source>
</reference>
<name>A0A6H2BY60_DOLFA</name>
<dbReference type="NCBIfam" id="TIGR00715">
    <property type="entry name" value="precor6x_red"/>
    <property type="match status" value="1"/>
</dbReference>
<accession>A0A6H2BY60</accession>
<evidence type="ECO:0000256" key="2">
    <source>
        <dbReference type="ARBA" id="ARBA00022573"/>
    </source>
</evidence>
<dbReference type="PROSITE" id="PS51014">
    <property type="entry name" value="COBK_CBIJ"/>
    <property type="match status" value="1"/>
</dbReference>
<proteinExistence type="predicted"/>
<dbReference type="UniPathway" id="UPA00148"/>
<dbReference type="GO" id="GO:0009236">
    <property type="term" value="P:cobalamin biosynthetic process"/>
    <property type="evidence" value="ECO:0007669"/>
    <property type="project" value="UniProtKB-UniPathway"/>
</dbReference>
<keyword evidence="3 5" id="KW-0560">Oxidoreductase</keyword>
<dbReference type="RefSeq" id="WP_168695153.1">
    <property type="nucleotide sequence ID" value="NZ_CP051206.1"/>
</dbReference>